<dbReference type="GO" id="GO:0003700">
    <property type="term" value="F:DNA-binding transcription factor activity"/>
    <property type="evidence" value="ECO:0007669"/>
    <property type="project" value="InterPro"/>
</dbReference>
<dbReference type="PANTHER" id="PTHR30363">
    <property type="entry name" value="HTH-TYPE TRANSCRIPTIONAL REGULATOR SRLR-RELATED"/>
    <property type="match status" value="1"/>
</dbReference>
<dbReference type="InterPro" id="IPR036388">
    <property type="entry name" value="WH-like_DNA-bd_sf"/>
</dbReference>
<dbReference type="GO" id="GO:0003677">
    <property type="term" value="F:DNA binding"/>
    <property type="evidence" value="ECO:0007669"/>
    <property type="project" value="UniProtKB-KW"/>
</dbReference>
<dbReference type="PROSITE" id="PS00894">
    <property type="entry name" value="HTH_DEOR_1"/>
    <property type="match status" value="1"/>
</dbReference>
<dbReference type="PANTHER" id="PTHR30363:SF44">
    <property type="entry name" value="AGA OPERON TRANSCRIPTIONAL REPRESSOR-RELATED"/>
    <property type="match status" value="1"/>
</dbReference>
<evidence type="ECO:0000259" key="4">
    <source>
        <dbReference type="PROSITE" id="PS51000"/>
    </source>
</evidence>
<proteinExistence type="predicted"/>
<keyword evidence="2" id="KW-0238">DNA-binding</keyword>
<evidence type="ECO:0000256" key="1">
    <source>
        <dbReference type="ARBA" id="ARBA00023015"/>
    </source>
</evidence>
<dbReference type="InterPro" id="IPR014036">
    <property type="entry name" value="DeoR-like_C"/>
</dbReference>
<dbReference type="PRINTS" id="PR00037">
    <property type="entry name" value="HTHLACR"/>
</dbReference>
<feature type="domain" description="HTH deoR-type" evidence="4">
    <location>
        <begin position="4"/>
        <end position="59"/>
    </location>
</feature>
<evidence type="ECO:0000256" key="2">
    <source>
        <dbReference type="ARBA" id="ARBA00023125"/>
    </source>
</evidence>
<dbReference type="Gene3D" id="1.10.10.10">
    <property type="entry name" value="Winged helix-like DNA-binding domain superfamily/Winged helix DNA-binding domain"/>
    <property type="match status" value="1"/>
</dbReference>
<dbReference type="Pfam" id="PF08220">
    <property type="entry name" value="HTH_DeoR"/>
    <property type="match status" value="1"/>
</dbReference>
<dbReference type="InterPro" id="IPR037171">
    <property type="entry name" value="NagB/RpiA_transferase-like"/>
</dbReference>
<dbReference type="InterPro" id="IPR011991">
    <property type="entry name" value="ArsR-like_HTH"/>
</dbReference>
<keyword evidence="6" id="KW-1185">Reference proteome</keyword>
<name>A0A0S6W3B4_9BACT</name>
<sequence length="254" mass="27938">MLLAEQRRVKILELLEEEGSARVSYLSKTFDVSEPTIRQDLEKLEAEGYIVREHGGAFLKSVPQQVGSLSLQHQENIDKKSRIGKKATEFIEDWDSIILDSGSTVTEVAKNLTEKQHLKIITNALNIALMLGSHPFFEVHVTGGEFKAPTLSLTGEKAAGFFRQLHVDKLFLASAGISWKAGLTYPGLSDLPVKKAMIESASEVYLVADSTKIGNAAFASLGGLELIHYFITDDGISEEDKKMFESKGVRVIIA</sequence>
<dbReference type="PROSITE" id="PS51000">
    <property type="entry name" value="HTH_DEOR_2"/>
    <property type="match status" value="1"/>
</dbReference>
<dbReference type="SMART" id="SM00420">
    <property type="entry name" value="HTH_DEOR"/>
    <property type="match status" value="1"/>
</dbReference>
<dbReference type="EMBL" id="DF820459">
    <property type="protein sequence ID" value="GAK52780.1"/>
    <property type="molecule type" value="Genomic_DNA"/>
</dbReference>
<dbReference type="Gene3D" id="3.40.50.1360">
    <property type="match status" value="1"/>
</dbReference>
<keyword evidence="3" id="KW-0804">Transcription</keyword>
<dbReference type="InterPro" id="IPR018356">
    <property type="entry name" value="Tscrpt_reg_HTH_DeoR_CS"/>
</dbReference>
<dbReference type="HOGENOM" id="CLU_060699_0_1_0"/>
<dbReference type="SUPFAM" id="SSF46785">
    <property type="entry name" value="Winged helix' DNA-binding domain"/>
    <property type="match status" value="1"/>
</dbReference>
<dbReference type="SMART" id="SM01134">
    <property type="entry name" value="DeoRC"/>
    <property type="match status" value="1"/>
</dbReference>
<dbReference type="AlphaFoldDB" id="A0A0S6W3B4"/>
<reference evidence="5" key="1">
    <citation type="journal article" date="2015" name="PeerJ">
        <title>First genomic representation of candidate bacterial phylum KSB3 points to enhanced environmental sensing as a trigger of wastewater bulking.</title>
        <authorList>
            <person name="Sekiguchi Y."/>
            <person name="Ohashi A."/>
            <person name="Parks D.H."/>
            <person name="Yamauchi T."/>
            <person name="Tyson G.W."/>
            <person name="Hugenholtz P."/>
        </authorList>
    </citation>
    <scope>NUCLEOTIDE SEQUENCE [LARGE SCALE GENOMIC DNA]</scope>
</reference>
<evidence type="ECO:0000256" key="3">
    <source>
        <dbReference type="ARBA" id="ARBA00023163"/>
    </source>
</evidence>
<gene>
    <name evidence="5" type="ORF">U14_04037</name>
</gene>
<dbReference type="STRING" id="1499966.U14_04037"/>
<evidence type="ECO:0000313" key="6">
    <source>
        <dbReference type="Proteomes" id="UP000030700"/>
    </source>
</evidence>
<dbReference type="InterPro" id="IPR036390">
    <property type="entry name" value="WH_DNA-bd_sf"/>
</dbReference>
<evidence type="ECO:0000313" key="5">
    <source>
        <dbReference type="EMBL" id="GAK52780.1"/>
    </source>
</evidence>
<organism evidence="5">
    <name type="scientific">Candidatus Moduliflexus flocculans</name>
    <dbReference type="NCBI Taxonomy" id="1499966"/>
    <lineage>
        <taxon>Bacteria</taxon>
        <taxon>Candidatus Moduliflexota</taxon>
        <taxon>Candidatus Moduliflexia</taxon>
        <taxon>Candidatus Moduliflexales</taxon>
        <taxon>Candidatus Moduliflexaceae</taxon>
    </lineage>
</organism>
<accession>A0A0S6W3B4</accession>
<keyword evidence="1" id="KW-0805">Transcription regulation</keyword>
<dbReference type="CDD" id="cd00090">
    <property type="entry name" value="HTH_ARSR"/>
    <property type="match status" value="1"/>
</dbReference>
<dbReference type="InterPro" id="IPR050313">
    <property type="entry name" value="Carb_Metab_HTH_regulators"/>
</dbReference>
<dbReference type="Pfam" id="PF00455">
    <property type="entry name" value="DeoRC"/>
    <property type="match status" value="1"/>
</dbReference>
<protein>
    <submittedName>
        <fullName evidence="5">Transcriptional regulator, DeoR family</fullName>
    </submittedName>
</protein>
<dbReference type="SUPFAM" id="SSF100950">
    <property type="entry name" value="NagB/RpiA/CoA transferase-like"/>
    <property type="match status" value="1"/>
</dbReference>
<dbReference type="Proteomes" id="UP000030700">
    <property type="component" value="Unassembled WGS sequence"/>
</dbReference>
<dbReference type="InterPro" id="IPR001034">
    <property type="entry name" value="DeoR_HTH"/>
</dbReference>